<name>A0A061AWN9_RHOTO</name>
<evidence type="ECO:0000313" key="2">
    <source>
        <dbReference type="EMBL" id="CDR41620.1"/>
    </source>
</evidence>
<organism evidence="2">
    <name type="scientific">Rhodotorula toruloides</name>
    <name type="common">Yeast</name>
    <name type="synonym">Rhodosporidium toruloides</name>
    <dbReference type="NCBI Taxonomy" id="5286"/>
    <lineage>
        <taxon>Eukaryota</taxon>
        <taxon>Fungi</taxon>
        <taxon>Dikarya</taxon>
        <taxon>Basidiomycota</taxon>
        <taxon>Pucciniomycotina</taxon>
        <taxon>Microbotryomycetes</taxon>
        <taxon>Sporidiobolales</taxon>
        <taxon>Sporidiobolaceae</taxon>
        <taxon>Rhodotorula</taxon>
    </lineage>
</organism>
<dbReference type="AlphaFoldDB" id="A0A061AWN9"/>
<proteinExistence type="predicted"/>
<dbReference type="EMBL" id="LK052941">
    <property type="protein sequence ID" value="CDR41620.1"/>
    <property type="molecule type" value="Genomic_DNA"/>
</dbReference>
<dbReference type="SUPFAM" id="SSF52047">
    <property type="entry name" value="RNI-like"/>
    <property type="match status" value="1"/>
</dbReference>
<dbReference type="InterPro" id="IPR032675">
    <property type="entry name" value="LRR_dom_sf"/>
</dbReference>
<gene>
    <name evidence="2" type="ORF">RHTO0S_06e03554g</name>
</gene>
<protein>
    <submittedName>
        <fullName evidence="2">RHTO0S06e03554g1_1</fullName>
    </submittedName>
</protein>
<evidence type="ECO:0000256" key="1">
    <source>
        <dbReference type="SAM" id="MobiDB-lite"/>
    </source>
</evidence>
<dbReference type="OrthoDB" id="10499406at2759"/>
<sequence>MTTQHNHSQSDWRAVGGGTGPLVHSSDEEQATSSARRDGSQEPIAPPRLSLTSLPTEILDKVFSCIDYDIYFNPSRRVDQVLVNKRIFSVAYPVWMRRITVSSFIQHDGRDAALAGLLIHKSSAFIKVLAVGFQLVLPHLECAILHHTPNLTHLTVDFANPADAMPLPQCFFDAFRTLRHLVSLRICYVERDAAVDGFSYERDVPSLRELEISAYGRLADCAPGLSKLERLELHCFAFGGSAIPWTTLHHLDVRNSTLNKSRDYTPTAVFSEIISSIEAAHKLSPIVLRKLGLSFASQDPHHLRGYARLLGALVVSEMTDLAILHLDSLAAFQFWTCSARLPTVRRLQLTGFCTCISAEELCGLRVILALCPALEVLHLDCIDFYHKDTVCDGDDDWDDASLTAFRAKDVKDDILTAIQQDNLPLTFPAVFKLLIAMESTTVLDLRLQIPFGQGIRCRRTARNEVFEAEGWTSS</sequence>
<feature type="compositionally biased region" description="Polar residues" evidence="1">
    <location>
        <begin position="1"/>
        <end position="11"/>
    </location>
</feature>
<feature type="region of interest" description="Disordered" evidence="1">
    <location>
        <begin position="1"/>
        <end position="48"/>
    </location>
</feature>
<dbReference type="Gene3D" id="3.80.10.10">
    <property type="entry name" value="Ribonuclease Inhibitor"/>
    <property type="match status" value="1"/>
</dbReference>
<reference evidence="2" key="1">
    <citation type="journal article" date="2014" name="Genome Announc.">
        <title>Draft genome sequence of Rhodosporidium toruloides CECT1137, an oleaginous yeast of biotechnological interest.</title>
        <authorList>
            <person name="Morin N."/>
            <person name="Calcas X."/>
            <person name="Devillers H."/>
            <person name="Durrens P."/>
            <person name="Sherman D.J."/>
            <person name="Nicaud J.-M."/>
            <person name="Neuveglise C."/>
        </authorList>
    </citation>
    <scope>NUCLEOTIDE SEQUENCE</scope>
    <source>
        <strain evidence="2">CECT1137</strain>
    </source>
</reference>
<accession>A0A061AWN9</accession>